<comment type="function">
    <text evidence="10 13">This protein binds specifically to 23S rRNA; its binding is stimulated by other ribosomal proteins, e.g., L4, L17, and L20. It is important during the early stages of 50S assembly. It makes multiple contacts with different domains of the 23S rRNA in the assembled 50S subunit and ribosome.</text>
</comment>
<dbReference type="HAMAP" id="MF_01331_B">
    <property type="entry name" value="Ribosomal_uL22_B"/>
    <property type="match status" value="1"/>
</dbReference>
<organism evidence="14 15">
    <name type="scientific">Candidatus Eubacterium faecipullorum</name>
    <dbReference type="NCBI Taxonomy" id="2838571"/>
    <lineage>
        <taxon>Bacteria</taxon>
        <taxon>Bacillati</taxon>
        <taxon>Bacillota</taxon>
        <taxon>Clostridia</taxon>
        <taxon>Eubacteriales</taxon>
        <taxon>Eubacteriaceae</taxon>
        <taxon>Eubacterium</taxon>
    </lineage>
</organism>
<keyword evidence="7 10" id="KW-0687">Ribonucleoprotein</keyword>
<comment type="caution">
    <text evidence="14">The sequence shown here is derived from an EMBL/GenBank/DDBJ whole genome shotgun (WGS) entry which is preliminary data.</text>
</comment>
<evidence type="ECO:0000256" key="8">
    <source>
        <dbReference type="ARBA" id="ARBA00025084"/>
    </source>
</evidence>
<dbReference type="CDD" id="cd00336">
    <property type="entry name" value="Ribosomal_L22"/>
    <property type="match status" value="1"/>
</dbReference>
<comment type="similarity">
    <text evidence="2 10 11">Belongs to the universal ribosomal protein uL22 family.</text>
</comment>
<dbReference type="PANTHER" id="PTHR13501">
    <property type="entry name" value="CHLOROPLAST 50S RIBOSOMAL PROTEIN L22-RELATED"/>
    <property type="match status" value="1"/>
</dbReference>
<evidence type="ECO:0000313" key="15">
    <source>
        <dbReference type="Proteomes" id="UP000824205"/>
    </source>
</evidence>
<dbReference type="GO" id="GO:0003735">
    <property type="term" value="F:structural constituent of ribosome"/>
    <property type="evidence" value="ECO:0007669"/>
    <property type="project" value="InterPro"/>
</dbReference>
<dbReference type="InterPro" id="IPR005727">
    <property type="entry name" value="Ribosomal_uL22_bac/chlpt-type"/>
</dbReference>
<keyword evidence="5 10" id="KW-0694">RNA-binding</keyword>
<evidence type="ECO:0000256" key="10">
    <source>
        <dbReference type="HAMAP-Rule" id="MF_01331"/>
    </source>
</evidence>
<dbReference type="Pfam" id="PF00237">
    <property type="entry name" value="Ribosomal_L22"/>
    <property type="match status" value="1"/>
</dbReference>
<evidence type="ECO:0000313" key="14">
    <source>
        <dbReference type="EMBL" id="HIW85938.1"/>
    </source>
</evidence>
<dbReference type="InterPro" id="IPR047867">
    <property type="entry name" value="Ribosomal_uL22_bac/org-type"/>
</dbReference>
<sequence>MEATAKATYVRISPRKVQIVLDLIRNQPCDKAMAILKHTPKAATEPLQKVLKSAMANAENNNNMDVSRLYISYCNVTAGPTLKRIRPRAQGRAYRINKRTSHITITVSEMED</sequence>
<gene>
    <name evidence="10 14" type="primary">rplV</name>
    <name evidence="14" type="ORF">IAA48_05525</name>
</gene>
<evidence type="ECO:0000256" key="6">
    <source>
        <dbReference type="ARBA" id="ARBA00022980"/>
    </source>
</evidence>
<reference evidence="14" key="1">
    <citation type="journal article" date="2021" name="PeerJ">
        <title>Extensive microbial diversity within the chicken gut microbiome revealed by metagenomics and culture.</title>
        <authorList>
            <person name="Gilroy R."/>
            <person name="Ravi A."/>
            <person name="Getino M."/>
            <person name="Pursley I."/>
            <person name="Horton D.L."/>
            <person name="Alikhan N.F."/>
            <person name="Baker D."/>
            <person name="Gharbi K."/>
            <person name="Hall N."/>
            <person name="Watson M."/>
            <person name="Adriaenssens E.M."/>
            <person name="Foster-Nyarko E."/>
            <person name="Jarju S."/>
            <person name="Secka A."/>
            <person name="Antonio M."/>
            <person name="Oren A."/>
            <person name="Chaudhuri R.R."/>
            <person name="La Ragione R."/>
            <person name="Hildebrand F."/>
            <person name="Pallen M.J."/>
        </authorList>
    </citation>
    <scope>NUCLEOTIDE SEQUENCE</scope>
    <source>
        <strain evidence="14">421</strain>
    </source>
</reference>
<evidence type="ECO:0000256" key="1">
    <source>
        <dbReference type="ARBA" id="ARBA00003478"/>
    </source>
</evidence>
<protein>
    <recommendedName>
        <fullName evidence="9 10">Large ribosomal subunit protein uL22</fullName>
    </recommendedName>
</protein>
<dbReference type="EMBL" id="DXGE01000024">
    <property type="protein sequence ID" value="HIW85938.1"/>
    <property type="molecule type" value="Genomic_DNA"/>
</dbReference>
<evidence type="ECO:0000256" key="11">
    <source>
        <dbReference type="RuleBase" id="RU004005"/>
    </source>
</evidence>
<dbReference type="PROSITE" id="PS00464">
    <property type="entry name" value="RIBOSOMAL_L22"/>
    <property type="match status" value="1"/>
</dbReference>
<comment type="function">
    <text evidence="8">This protein binds specifically to 23S rRNA; its binding is stimulated by other ribosomal proteins, e.g. L4, L17, and L20. It is important during the early stages of 50S assembly. It makes multiple contacts with different domains of the 23S rRNA in the assembled 50S subunit and ribosome.</text>
</comment>
<keyword evidence="6 10" id="KW-0689">Ribosomal protein</keyword>
<evidence type="ECO:0000256" key="2">
    <source>
        <dbReference type="ARBA" id="ARBA00009451"/>
    </source>
</evidence>
<dbReference type="SUPFAM" id="SSF54843">
    <property type="entry name" value="Ribosomal protein L22"/>
    <property type="match status" value="1"/>
</dbReference>
<dbReference type="NCBIfam" id="TIGR01044">
    <property type="entry name" value="rplV_bact"/>
    <property type="match status" value="1"/>
</dbReference>
<evidence type="ECO:0000256" key="13">
    <source>
        <dbReference type="RuleBase" id="RU004008"/>
    </source>
</evidence>
<comment type="subunit">
    <text evidence="3 10 12">Part of the 50S ribosomal subunit.</text>
</comment>
<dbReference type="GO" id="GO:0022625">
    <property type="term" value="C:cytosolic large ribosomal subunit"/>
    <property type="evidence" value="ECO:0007669"/>
    <property type="project" value="TreeGrafter"/>
</dbReference>
<evidence type="ECO:0000256" key="4">
    <source>
        <dbReference type="ARBA" id="ARBA00022730"/>
    </source>
</evidence>
<evidence type="ECO:0000256" key="12">
    <source>
        <dbReference type="RuleBase" id="RU004006"/>
    </source>
</evidence>
<dbReference type="AlphaFoldDB" id="A0A9D1RD76"/>
<evidence type="ECO:0000256" key="3">
    <source>
        <dbReference type="ARBA" id="ARBA00011838"/>
    </source>
</evidence>
<dbReference type="Proteomes" id="UP000824205">
    <property type="component" value="Unassembled WGS sequence"/>
</dbReference>
<dbReference type="GO" id="GO:0019843">
    <property type="term" value="F:rRNA binding"/>
    <property type="evidence" value="ECO:0007669"/>
    <property type="project" value="UniProtKB-UniRule"/>
</dbReference>
<dbReference type="PANTHER" id="PTHR13501:SF8">
    <property type="entry name" value="LARGE RIBOSOMAL SUBUNIT PROTEIN UL22M"/>
    <property type="match status" value="1"/>
</dbReference>
<dbReference type="Gene3D" id="3.90.470.10">
    <property type="entry name" value="Ribosomal protein L22/L17"/>
    <property type="match status" value="1"/>
</dbReference>
<dbReference type="GO" id="GO:0006412">
    <property type="term" value="P:translation"/>
    <property type="evidence" value="ECO:0007669"/>
    <property type="project" value="UniProtKB-UniRule"/>
</dbReference>
<reference evidence="14" key="2">
    <citation type="submission" date="2021-04" db="EMBL/GenBank/DDBJ databases">
        <authorList>
            <person name="Gilroy R."/>
        </authorList>
    </citation>
    <scope>NUCLEOTIDE SEQUENCE</scope>
    <source>
        <strain evidence="14">421</strain>
    </source>
</reference>
<name>A0A9D1RD76_9FIRM</name>
<evidence type="ECO:0000256" key="9">
    <source>
        <dbReference type="ARBA" id="ARBA00035207"/>
    </source>
</evidence>
<accession>A0A9D1RD76</accession>
<evidence type="ECO:0000256" key="7">
    <source>
        <dbReference type="ARBA" id="ARBA00023274"/>
    </source>
</evidence>
<proteinExistence type="inferred from homology"/>
<keyword evidence="4 10" id="KW-0699">rRNA-binding</keyword>
<dbReference type="InterPro" id="IPR001063">
    <property type="entry name" value="Ribosomal_uL22"/>
</dbReference>
<comment type="function">
    <text evidence="1 10">The globular domain of the protein is located near the polypeptide exit tunnel on the outside of the subunit, while an extended beta-hairpin is found that lines the wall of the exit tunnel in the center of the 70S ribosome.</text>
</comment>
<evidence type="ECO:0000256" key="5">
    <source>
        <dbReference type="ARBA" id="ARBA00022884"/>
    </source>
</evidence>
<dbReference type="InterPro" id="IPR018260">
    <property type="entry name" value="Ribosomal_uL22_CS"/>
</dbReference>
<dbReference type="InterPro" id="IPR036394">
    <property type="entry name" value="Ribosomal_uL22_sf"/>
</dbReference>